<reference evidence="1 2" key="1">
    <citation type="submission" date="2016-11" db="EMBL/GenBank/DDBJ databases">
        <authorList>
            <consortium name="Urmite Genomes"/>
        </authorList>
    </citation>
    <scope>NUCLEOTIDE SEQUENCE [LARGE SCALE GENOMIC DNA]</scope>
    <source>
        <strain evidence="1 2">A11</strain>
    </source>
</reference>
<proteinExistence type="predicted"/>
<name>A0A1M7XU69_9VIRU</name>
<dbReference type="KEGG" id="vg:30523113"/>
<evidence type="ECO:0000313" key="2">
    <source>
        <dbReference type="Proteomes" id="UP000201465"/>
    </source>
</evidence>
<dbReference type="Proteomes" id="UP000201465">
    <property type="component" value="Segment"/>
</dbReference>
<accession>A0A1M7XU69</accession>
<dbReference type="GeneID" id="30523113"/>
<sequence>MQVTNLDSAWSKLKEEGPDPSFLVTLHDSDDKINFILGLNEENLDLACEIGYFGSISTFVEADESRASIMQKNGFHITLAERALAGIHTSDTGDTDEQRLLMLLGLVASSLEIREERENNHTALAAAIDLTQPYSFYEFQRWIGHIYIVEDNSYLHANLRPEYNMEEVRSALEEILPGLKFYIRGRTLIIPITNLQQRIFPVND</sequence>
<dbReference type="EMBL" id="LT671577">
    <property type="protein sequence ID" value="SHO33233.1"/>
    <property type="molecule type" value="Genomic_DNA"/>
</dbReference>
<protein>
    <submittedName>
        <fullName evidence="1">Uncharacterized protein</fullName>
    </submittedName>
</protein>
<dbReference type="RefSeq" id="YP_009329105.1">
    <property type="nucleotide sequence ID" value="NC_032108.1"/>
</dbReference>
<evidence type="ECO:0000313" key="1">
    <source>
        <dbReference type="EMBL" id="SHO33233.1"/>
    </source>
</evidence>
<gene>
    <name evidence="1" type="ORF">BQ3484_165</name>
</gene>
<organism evidence="1 2">
    <name type="scientific">Cedratvirus A11</name>
    <dbReference type="NCBI Taxonomy" id="1903266"/>
    <lineage>
        <taxon>Viruses</taxon>
        <taxon>Pithoviruses</taxon>
        <taxon>Orthocedratvirinae</taxon>
        <taxon>Alphacedratvirus</taxon>
        <taxon>Alphacedratvirus aljazairmassiliense</taxon>
    </lineage>
</organism>
<keyword evidence="2" id="KW-1185">Reference proteome</keyword>